<name>A0A098L8A5_9BACT</name>
<feature type="active site" description="Charge relay system" evidence="5">
    <location>
        <position position="205"/>
    </location>
</feature>
<dbReference type="PROSITE" id="PS00138">
    <property type="entry name" value="SUBTILASE_SER"/>
    <property type="match status" value="1"/>
</dbReference>
<evidence type="ECO:0000256" key="6">
    <source>
        <dbReference type="RuleBase" id="RU003355"/>
    </source>
</evidence>
<dbReference type="InterPro" id="IPR017317">
    <property type="entry name" value="Pept_S8_subtilisin_bacteroid-2"/>
</dbReference>
<comment type="caution">
    <text evidence="8">The sequence shown here is derived from an EMBL/GenBank/DDBJ whole genome shotgun (WGS) entry which is preliminary data.</text>
</comment>
<sequence length="513" mass="57746">MNKIIKTIFFCFISVYSFGQNKYWVNFKDKDIQNYDYEKYLSSETIKNRKRFNLALYQYSDVPVNPLYIKTLTNSGIDIQSKSRWFNSVSVFLNQDQLKQISEMPFVASVEPVNRDIIITGSETNLKPENYHIAMIQMQSNAMLAKNLTGEGVTIGVIDAGFLQANSDRYLVHLFEEERIKGQRDFQDPSRKDIMSESATDADSHGTTVLQMISGYYPQQKTQTGLAVNSNFYLARTENGAREYRGEEDKWIEAIEWLDSLGVRLVNTSLGYAINMDDPKENYKPEEMNGKTTRISKAAQTAVADKGIFVVVSAGNEGSNPGWRIISSPADAEGVLSVGATRDRYWDKISYSSIGPEFLNYMKPNVSCFSPNGTSFSAPAVAGFVACLMQMDPNKSNKELKAIMEKSGHLYPYGNNFIGYGVPLASRAIALMENPDFKLTHSDEKHVSGSKVQIKIDKNLNADVVLFHKKNETIVKYQEIGTVHKGRLKIKRIPGIARTTVAFGQEVLEIIWD</sequence>
<proteinExistence type="inferred from homology"/>
<dbReference type="Pfam" id="PF00082">
    <property type="entry name" value="Peptidase_S8"/>
    <property type="match status" value="1"/>
</dbReference>
<dbReference type="PROSITE" id="PS51892">
    <property type="entry name" value="SUBTILASE"/>
    <property type="match status" value="1"/>
</dbReference>
<evidence type="ECO:0000313" key="8">
    <source>
        <dbReference type="EMBL" id="GAL82876.1"/>
    </source>
</evidence>
<dbReference type="GO" id="GO:0006508">
    <property type="term" value="P:proteolysis"/>
    <property type="evidence" value="ECO:0007669"/>
    <property type="project" value="UniProtKB-KW"/>
</dbReference>
<dbReference type="EMBL" id="BBLT01000001">
    <property type="protein sequence ID" value="GAL82876.1"/>
    <property type="molecule type" value="Genomic_DNA"/>
</dbReference>
<keyword evidence="2 5" id="KW-0645">Protease</keyword>
<reference evidence="8 9" key="1">
    <citation type="submission" date="2014-09" db="EMBL/GenBank/DDBJ databases">
        <title>Sporocytophaga myxococcoides PG-01 genome sequencing.</title>
        <authorList>
            <person name="Liu L."/>
            <person name="Gao P.J."/>
            <person name="Chen G.J."/>
            <person name="Wang L.S."/>
        </authorList>
    </citation>
    <scope>NUCLEOTIDE SEQUENCE [LARGE SCALE GENOMIC DNA]</scope>
    <source>
        <strain evidence="8 9">PG-01</strain>
    </source>
</reference>
<dbReference type="PANTHER" id="PTHR43806:SF67">
    <property type="entry name" value="EGF-LIKE DOMAIN-CONTAINING PROTEIN"/>
    <property type="match status" value="1"/>
</dbReference>
<keyword evidence="4 5" id="KW-0720">Serine protease</keyword>
<dbReference type="SUPFAM" id="SSF52743">
    <property type="entry name" value="Subtilisin-like"/>
    <property type="match status" value="1"/>
</dbReference>
<accession>A0A098L8A5</accession>
<evidence type="ECO:0000256" key="4">
    <source>
        <dbReference type="ARBA" id="ARBA00022825"/>
    </source>
</evidence>
<comment type="similarity">
    <text evidence="1 5 6">Belongs to the peptidase S8 family.</text>
</comment>
<dbReference type="Gene3D" id="3.40.50.200">
    <property type="entry name" value="Peptidase S8/S53 domain"/>
    <property type="match status" value="1"/>
</dbReference>
<evidence type="ECO:0000256" key="5">
    <source>
        <dbReference type="PROSITE-ProRule" id="PRU01240"/>
    </source>
</evidence>
<evidence type="ECO:0000256" key="3">
    <source>
        <dbReference type="ARBA" id="ARBA00022801"/>
    </source>
</evidence>
<evidence type="ECO:0000313" key="9">
    <source>
        <dbReference type="Proteomes" id="UP000030185"/>
    </source>
</evidence>
<dbReference type="Proteomes" id="UP000030185">
    <property type="component" value="Unassembled WGS sequence"/>
</dbReference>
<gene>
    <name evidence="8" type="ORF">MYP_102</name>
</gene>
<evidence type="ECO:0000256" key="1">
    <source>
        <dbReference type="ARBA" id="ARBA00011073"/>
    </source>
</evidence>
<feature type="active site" description="Charge relay system" evidence="5">
    <location>
        <position position="159"/>
    </location>
</feature>
<dbReference type="InterPro" id="IPR015500">
    <property type="entry name" value="Peptidase_S8_subtilisin-rel"/>
</dbReference>
<dbReference type="AlphaFoldDB" id="A0A098L8A5"/>
<dbReference type="PROSITE" id="PS00136">
    <property type="entry name" value="SUBTILASE_ASP"/>
    <property type="match status" value="1"/>
</dbReference>
<dbReference type="PRINTS" id="PR00723">
    <property type="entry name" value="SUBTILISIN"/>
</dbReference>
<dbReference type="OrthoDB" id="9792152at2"/>
<dbReference type="STRING" id="153721.MYP_102"/>
<organism evidence="8 9">
    <name type="scientific">Sporocytophaga myxococcoides</name>
    <dbReference type="NCBI Taxonomy" id="153721"/>
    <lineage>
        <taxon>Bacteria</taxon>
        <taxon>Pseudomonadati</taxon>
        <taxon>Bacteroidota</taxon>
        <taxon>Cytophagia</taxon>
        <taxon>Cytophagales</taxon>
        <taxon>Cytophagaceae</taxon>
        <taxon>Sporocytophaga</taxon>
    </lineage>
</organism>
<dbReference type="InterPro" id="IPR023827">
    <property type="entry name" value="Peptidase_S8_Asp-AS"/>
</dbReference>
<feature type="domain" description="Peptidase S8/S53" evidence="7">
    <location>
        <begin position="150"/>
        <end position="421"/>
    </location>
</feature>
<dbReference type="PIRSF" id="PIRSF037903">
    <property type="entry name" value="Subtilisin_rel_GFO_2223"/>
    <property type="match status" value="1"/>
</dbReference>
<keyword evidence="9" id="KW-1185">Reference proteome</keyword>
<dbReference type="eggNOG" id="COG1404">
    <property type="taxonomic scope" value="Bacteria"/>
</dbReference>
<dbReference type="GO" id="GO:0004252">
    <property type="term" value="F:serine-type endopeptidase activity"/>
    <property type="evidence" value="ECO:0007669"/>
    <property type="project" value="UniProtKB-UniRule"/>
</dbReference>
<dbReference type="InterPro" id="IPR023828">
    <property type="entry name" value="Peptidase_S8_Ser-AS"/>
</dbReference>
<evidence type="ECO:0000259" key="7">
    <source>
        <dbReference type="Pfam" id="PF00082"/>
    </source>
</evidence>
<feature type="active site" description="Charge relay system" evidence="5">
    <location>
        <position position="375"/>
    </location>
</feature>
<dbReference type="InterPro" id="IPR036852">
    <property type="entry name" value="Peptidase_S8/S53_dom_sf"/>
</dbReference>
<dbReference type="InterPro" id="IPR000209">
    <property type="entry name" value="Peptidase_S8/S53_dom"/>
</dbReference>
<dbReference type="RefSeq" id="WP_045457021.1">
    <property type="nucleotide sequence ID" value="NZ_BBLT01000001.1"/>
</dbReference>
<keyword evidence="3 5" id="KW-0378">Hydrolase</keyword>
<protein>
    <submittedName>
        <fullName evidence="8">Serine protease</fullName>
    </submittedName>
</protein>
<evidence type="ECO:0000256" key="2">
    <source>
        <dbReference type="ARBA" id="ARBA00022670"/>
    </source>
</evidence>
<dbReference type="PANTHER" id="PTHR43806">
    <property type="entry name" value="PEPTIDASE S8"/>
    <property type="match status" value="1"/>
</dbReference>
<dbReference type="InterPro" id="IPR050131">
    <property type="entry name" value="Peptidase_S8_subtilisin-like"/>
</dbReference>